<evidence type="ECO:0000313" key="2">
    <source>
        <dbReference type="EMBL" id="CUK18598.1"/>
    </source>
</evidence>
<protein>
    <submittedName>
        <fullName evidence="2">Xaa-Pro aminopeptidase</fullName>
    </submittedName>
</protein>
<gene>
    <name evidence="2" type="ORF">RUE5091_04280</name>
</gene>
<sequence length="185" mass="20701">MVSDIDMIGPFGYSAGVSRTLFCGSGRPSDEQRTLYYCAYKEIQHNLELMTPGITFRKVMEKGHMHPEQFQDQQYAGLAHGIGMSDEWPCIYYPQVQALAYDGALEPGLAICAESYVGAAGGCEGVKLEEQVLITEDGYELQSKLPFESNLLGRKVRPKNALRLLFHHSRNWRGDRVFGEIGDAF</sequence>
<keyword evidence="3" id="KW-1185">Reference proteome</keyword>
<dbReference type="EMBL" id="CYUD01000020">
    <property type="protein sequence ID" value="CUK18598.1"/>
    <property type="molecule type" value="Genomic_DNA"/>
</dbReference>
<dbReference type="CDD" id="cd01066">
    <property type="entry name" value="APP_MetAP"/>
    <property type="match status" value="1"/>
</dbReference>
<evidence type="ECO:0000259" key="1">
    <source>
        <dbReference type="Pfam" id="PF00557"/>
    </source>
</evidence>
<dbReference type="Gene3D" id="3.90.230.10">
    <property type="entry name" value="Creatinase/methionine aminopeptidase superfamily"/>
    <property type="match status" value="1"/>
</dbReference>
<proteinExistence type="predicted"/>
<dbReference type="InterPro" id="IPR036005">
    <property type="entry name" value="Creatinase/aminopeptidase-like"/>
</dbReference>
<feature type="domain" description="Peptidase M24" evidence="1">
    <location>
        <begin position="6"/>
        <end position="136"/>
    </location>
</feature>
<keyword evidence="2" id="KW-0378">Hydrolase</keyword>
<dbReference type="STRING" id="1715692.RUE5091_04280"/>
<dbReference type="Proteomes" id="UP000051260">
    <property type="component" value="Unassembled WGS sequence"/>
</dbReference>
<dbReference type="SUPFAM" id="SSF55920">
    <property type="entry name" value="Creatinase/aminopeptidase"/>
    <property type="match status" value="1"/>
</dbReference>
<evidence type="ECO:0000313" key="3">
    <source>
        <dbReference type="Proteomes" id="UP000051260"/>
    </source>
</evidence>
<dbReference type="AlphaFoldDB" id="A0A0N7MAY7"/>
<reference evidence="3" key="1">
    <citation type="submission" date="2015-09" db="EMBL/GenBank/DDBJ databases">
        <authorList>
            <person name="Rodrigo-Torres L."/>
            <person name="Arahal D.R."/>
        </authorList>
    </citation>
    <scope>NUCLEOTIDE SEQUENCE [LARGE SCALE GENOMIC DNA]</scope>
    <source>
        <strain evidence="3">CECT 5091</strain>
    </source>
</reference>
<organism evidence="2 3">
    <name type="scientific">Ruegeria denitrificans</name>
    <dbReference type="NCBI Taxonomy" id="1715692"/>
    <lineage>
        <taxon>Bacteria</taxon>
        <taxon>Pseudomonadati</taxon>
        <taxon>Pseudomonadota</taxon>
        <taxon>Alphaproteobacteria</taxon>
        <taxon>Rhodobacterales</taxon>
        <taxon>Roseobacteraceae</taxon>
        <taxon>Ruegeria</taxon>
    </lineage>
</organism>
<dbReference type="GO" id="GO:0004177">
    <property type="term" value="F:aminopeptidase activity"/>
    <property type="evidence" value="ECO:0007669"/>
    <property type="project" value="UniProtKB-KW"/>
</dbReference>
<dbReference type="Pfam" id="PF00557">
    <property type="entry name" value="Peptidase_M24"/>
    <property type="match status" value="1"/>
</dbReference>
<name>A0A0N7MAY7_9RHOB</name>
<dbReference type="InterPro" id="IPR000994">
    <property type="entry name" value="Pept_M24"/>
</dbReference>
<keyword evidence="2" id="KW-0031">Aminopeptidase</keyword>
<keyword evidence="2" id="KW-0645">Protease</keyword>
<accession>A0A0N7MAY7</accession>